<gene>
    <name evidence="3" type="ORF">HER39_08750</name>
</gene>
<feature type="non-terminal residue" evidence="3">
    <location>
        <position position="187"/>
    </location>
</feature>
<dbReference type="PANTHER" id="PTHR44757:SF2">
    <property type="entry name" value="BIOFILM ARCHITECTURE MAINTENANCE PROTEIN MBAA"/>
    <property type="match status" value="1"/>
</dbReference>
<dbReference type="InterPro" id="IPR029787">
    <property type="entry name" value="Nucleotide_cyclase"/>
</dbReference>
<sequence length="187" mass="19717">RREGEAIAVVYLDLDGFKAINDRYGHDAGDLFLAATAQRLQAAVRPGGVAARIGGDEFVVVLRNLSSEAGAQAAAGRIAEAVALPLGVRGHQLQVRASVGVAFSAGPAADIEELLRGADSRMYAAKRQRQLRADGRHGTGPGLSAAVERGIRRNLLRVALQPIVALDLDAIVGFEALVRYQDEQLGS</sequence>
<dbReference type="EMBL" id="JAAZSR010000113">
    <property type="protein sequence ID" value="NKX50653.1"/>
    <property type="molecule type" value="Genomic_DNA"/>
</dbReference>
<feature type="domain" description="EAL" evidence="1">
    <location>
        <begin position="140"/>
        <end position="187"/>
    </location>
</feature>
<reference evidence="3 4" key="1">
    <citation type="submission" date="2020-04" db="EMBL/GenBank/DDBJ databases">
        <authorList>
            <person name="Liu S."/>
        </authorList>
    </citation>
    <scope>NUCLEOTIDE SEQUENCE [LARGE SCALE GENOMIC DNA]</scope>
    <source>
        <strain evidence="3 4">CGMCC 1.15091</strain>
    </source>
</reference>
<dbReference type="SUPFAM" id="SSF141868">
    <property type="entry name" value="EAL domain-like"/>
    <property type="match status" value="1"/>
</dbReference>
<dbReference type="Pfam" id="PF00990">
    <property type="entry name" value="GGDEF"/>
    <property type="match status" value="1"/>
</dbReference>
<dbReference type="InterPro" id="IPR043128">
    <property type="entry name" value="Rev_trsase/Diguanyl_cyclase"/>
</dbReference>
<dbReference type="InterPro" id="IPR052155">
    <property type="entry name" value="Biofilm_reg_signaling"/>
</dbReference>
<dbReference type="Proteomes" id="UP000523795">
    <property type="component" value="Unassembled WGS sequence"/>
</dbReference>
<dbReference type="Gene3D" id="3.30.70.270">
    <property type="match status" value="1"/>
</dbReference>
<dbReference type="InterPro" id="IPR001633">
    <property type="entry name" value="EAL_dom"/>
</dbReference>
<evidence type="ECO:0000313" key="4">
    <source>
        <dbReference type="Proteomes" id="UP000523795"/>
    </source>
</evidence>
<dbReference type="PROSITE" id="PS50883">
    <property type="entry name" value="EAL"/>
    <property type="match status" value="1"/>
</dbReference>
<dbReference type="CDD" id="cd01949">
    <property type="entry name" value="GGDEF"/>
    <property type="match status" value="1"/>
</dbReference>
<evidence type="ECO:0000313" key="3">
    <source>
        <dbReference type="EMBL" id="NKX50653.1"/>
    </source>
</evidence>
<dbReference type="InterPro" id="IPR035919">
    <property type="entry name" value="EAL_sf"/>
</dbReference>
<organism evidence="3 4">
    <name type="scientific">Arthrobacter deserti</name>
    <dbReference type="NCBI Taxonomy" id="1742687"/>
    <lineage>
        <taxon>Bacteria</taxon>
        <taxon>Bacillati</taxon>
        <taxon>Actinomycetota</taxon>
        <taxon>Actinomycetes</taxon>
        <taxon>Micrococcales</taxon>
        <taxon>Micrococcaceae</taxon>
        <taxon>Arthrobacter</taxon>
    </lineage>
</organism>
<feature type="non-terminal residue" evidence="3">
    <location>
        <position position="1"/>
    </location>
</feature>
<dbReference type="Gene3D" id="3.20.20.450">
    <property type="entry name" value="EAL domain"/>
    <property type="match status" value="1"/>
</dbReference>
<keyword evidence="4" id="KW-1185">Reference proteome</keyword>
<evidence type="ECO:0000259" key="2">
    <source>
        <dbReference type="PROSITE" id="PS50887"/>
    </source>
</evidence>
<dbReference type="SUPFAM" id="SSF55073">
    <property type="entry name" value="Nucleotide cyclase"/>
    <property type="match status" value="1"/>
</dbReference>
<dbReference type="NCBIfam" id="TIGR00254">
    <property type="entry name" value="GGDEF"/>
    <property type="match status" value="1"/>
</dbReference>
<dbReference type="SMART" id="SM00267">
    <property type="entry name" value="GGDEF"/>
    <property type="match status" value="1"/>
</dbReference>
<dbReference type="InterPro" id="IPR000160">
    <property type="entry name" value="GGDEF_dom"/>
</dbReference>
<comment type="caution">
    <text evidence="3">The sequence shown here is derived from an EMBL/GenBank/DDBJ whole genome shotgun (WGS) entry which is preliminary data.</text>
</comment>
<feature type="domain" description="GGDEF" evidence="2">
    <location>
        <begin position="5"/>
        <end position="144"/>
    </location>
</feature>
<dbReference type="PANTHER" id="PTHR44757">
    <property type="entry name" value="DIGUANYLATE CYCLASE DGCP"/>
    <property type="match status" value="1"/>
</dbReference>
<evidence type="ECO:0000259" key="1">
    <source>
        <dbReference type="PROSITE" id="PS50883"/>
    </source>
</evidence>
<dbReference type="PROSITE" id="PS50887">
    <property type="entry name" value="GGDEF"/>
    <property type="match status" value="1"/>
</dbReference>
<accession>A0ABX1JMX6</accession>
<name>A0ABX1JMX6_9MICC</name>
<proteinExistence type="predicted"/>
<protein>
    <submittedName>
        <fullName evidence="3">Diguanylate cyclase</fullName>
    </submittedName>
</protein>